<reference evidence="5 6" key="1">
    <citation type="journal article" date="2010" name="Appl. Environ. Microbiol.">
        <title>The genome sequence of the crenarchaeon Acidilobus saccharovorans supports a new order, Acidilobales, and suggests an important ecological role in terrestrial acidic hot springs.</title>
        <authorList>
            <person name="Mardanov A.V."/>
            <person name="Svetlitchnyi V.A."/>
            <person name="Beletsky A.V."/>
            <person name="Prokofeva M.I."/>
            <person name="Bonch-Osmolovskaya E.A."/>
            <person name="Ravin N.V."/>
            <person name="Skryabin K.G."/>
        </authorList>
    </citation>
    <scope>NUCLEOTIDE SEQUENCE [LARGE SCALE GENOMIC DNA]</scope>
    <source>
        <strain evidence="6">DSM 16705 / JCM 18335 / VKM B-2471 / 345-15</strain>
    </source>
</reference>
<dbReference type="PANTHER" id="PTHR35005">
    <property type="entry name" value="3-DEHYDRO-SCYLLO-INOSOSE HYDROLASE"/>
    <property type="match status" value="1"/>
</dbReference>
<dbReference type="AlphaFoldDB" id="D9Q146"/>
<keyword evidence="2" id="KW-0479">Metal-binding</keyword>
<dbReference type="GeneID" id="9498860"/>
<comment type="cofactor">
    <cofactor evidence="1">
        <name>Zn(2+)</name>
        <dbReference type="ChEBI" id="CHEBI:29105"/>
    </cofactor>
</comment>
<proteinExistence type="predicted"/>
<dbReference type="EMBL" id="CP001742">
    <property type="protein sequence ID" value="ADL19034.1"/>
    <property type="molecule type" value="Genomic_DNA"/>
</dbReference>
<dbReference type="InterPro" id="IPR003785">
    <property type="entry name" value="Creatininase/forma_Hydrolase"/>
</dbReference>
<dbReference type="GO" id="GO:0009231">
    <property type="term" value="P:riboflavin biosynthetic process"/>
    <property type="evidence" value="ECO:0007669"/>
    <property type="project" value="TreeGrafter"/>
</dbReference>
<organism evidence="5 6">
    <name type="scientific">Acidilobus saccharovorans (strain DSM 16705 / JCM 18335 / VKM B-2471 / 345-15)</name>
    <dbReference type="NCBI Taxonomy" id="666510"/>
    <lineage>
        <taxon>Archaea</taxon>
        <taxon>Thermoproteota</taxon>
        <taxon>Thermoprotei</taxon>
        <taxon>Acidilobales</taxon>
        <taxon>Acidilobaceae</taxon>
        <taxon>Acidilobus</taxon>
    </lineage>
</organism>
<dbReference type="HOGENOM" id="CLU_055029_3_1_2"/>
<evidence type="ECO:0000256" key="1">
    <source>
        <dbReference type="ARBA" id="ARBA00001947"/>
    </source>
</evidence>
<protein>
    <submittedName>
        <fullName evidence="5">Creatininase</fullName>
    </submittedName>
</protein>
<dbReference type="GO" id="GO:0016811">
    <property type="term" value="F:hydrolase activity, acting on carbon-nitrogen (but not peptide) bonds, in linear amides"/>
    <property type="evidence" value="ECO:0007669"/>
    <property type="project" value="TreeGrafter"/>
</dbReference>
<name>D9Q146_ACIS3</name>
<evidence type="ECO:0000313" key="6">
    <source>
        <dbReference type="Proteomes" id="UP000000346"/>
    </source>
</evidence>
<evidence type="ECO:0000313" key="5">
    <source>
        <dbReference type="EMBL" id="ADL19034.1"/>
    </source>
</evidence>
<evidence type="ECO:0000256" key="4">
    <source>
        <dbReference type="ARBA" id="ARBA00022833"/>
    </source>
</evidence>
<dbReference type="GO" id="GO:0046872">
    <property type="term" value="F:metal ion binding"/>
    <property type="evidence" value="ECO:0007669"/>
    <property type="project" value="UniProtKB-KW"/>
</dbReference>
<keyword evidence="3" id="KW-0378">Hydrolase</keyword>
<dbReference type="Gene3D" id="3.40.50.10310">
    <property type="entry name" value="Creatininase"/>
    <property type="match status" value="1"/>
</dbReference>
<dbReference type="PANTHER" id="PTHR35005:SF1">
    <property type="entry name" value="2-AMINO-5-FORMYLAMINO-6-RIBOSYLAMINOPYRIMIDIN-4(3H)-ONE 5'-MONOPHOSPHATE DEFORMYLASE"/>
    <property type="match status" value="1"/>
</dbReference>
<dbReference type="RefSeq" id="WP_013266546.1">
    <property type="nucleotide sequence ID" value="NC_014374.1"/>
</dbReference>
<dbReference type="KEGG" id="asc:ASAC_0627"/>
<gene>
    <name evidence="5" type="ordered locus">ASAC_0627</name>
</gene>
<sequence>MTEVWELPGSRFDSSPRSIAVIPIGSVERHGDHLPLGTDAIEAAWVAQRVADALGADLFPTIWYGVSPALARFPGTINVETDAFIAYVRSVLKEIARNGYRLIVIINGHGGNTTAIRVAMKDAAYSTGATFVMFDWWRDAGREALRQLFTSPGHAGEDETSAMLYIDGAHVDMSAARAYPSGWSPSSEGEARDLKSMRNSMIYVQGVAVESQAVDQALYPYAVLGDPTKASADRGAKWLEAVVSEIVDRVRGLAGTLGVLPPRP</sequence>
<dbReference type="STRING" id="666510.ASAC_0627"/>
<keyword evidence="6" id="KW-1185">Reference proteome</keyword>
<evidence type="ECO:0000256" key="3">
    <source>
        <dbReference type="ARBA" id="ARBA00022801"/>
    </source>
</evidence>
<dbReference type="OrthoDB" id="46121at2157"/>
<dbReference type="Proteomes" id="UP000000346">
    <property type="component" value="Chromosome"/>
</dbReference>
<evidence type="ECO:0000256" key="2">
    <source>
        <dbReference type="ARBA" id="ARBA00022723"/>
    </source>
</evidence>
<dbReference type="SUPFAM" id="SSF102215">
    <property type="entry name" value="Creatininase"/>
    <property type="match status" value="1"/>
</dbReference>
<dbReference type="Pfam" id="PF02633">
    <property type="entry name" value="Creatininase"/>
    <property type="match status" value="1"/>
</dbReference>
<dbReference type="InParanoid" id="D9Q146"/>
<dbReference type="eggNOG" id="arCOG04536">
    <property type="taxonomic scope" value="Archaea"/>
</dbReference>
<keyword evidence="4" id="KW-0862">Zinc</keyword>
<dbReference type="InterPro" id="IPR024087">
    <property type="entry name" value="Creatininase-like_sf"/>
</dbReference>
<accession>D9Q146</accession>